<keyword evidence="1" id="KW-0694">RNA-binding</keyword>
<organism evidence="3 4">
    <name type="scientific">Lactuca virosa</name>
    <dbReference type="NCBI Taxonomy" id="75947"/>
    <lineage>
        <taxon>Eukaryota</taxon>
        <taxon>Viridiplantae</taxon>
        <taxon>Streptophyta</taxon>
        <taxon>Embryophyta</taxon>
        <taxon>Tracheophyta</taxon>
        <taxon>Spermatophyta</taxon>
        <taxon>Magnoliopsida</taxon>
        <taxon>eudicotyledons</taxon>
        <taxon>Gunneridae</taxon>
        <taxon>Pentapetalae</taxon>
        <taxon>asterids</taxon>
        <taxon>campanulids</taxon>
        <taxon>Asterales</taxon>
        <taxon>Asteraceae</taxon>
        <taxon>Cichorioideae</taxon>
        <taxon>Cichorieae</taxon>
        <taxon>Lactucinae</taxon>
        <taxon>Lactuca</taxon>
    </lineage>
</organism>
<dbReference type="InterPro" id="IPR012677">
    <property type="entry name" value="Nucleotide-bd_a/b_plait_sf"/>
</dbReference>
<feature type="domain" description="RRM" evidence="2">
    <location>
        <begin position="18"/>
        <end position="95"/>
    </location>
</feature>
<dbReference type="GO" id="GO:0003723">
    <property type="term" value="F:RNA binding"/>
    <property type="evidence" value="ECO:0007669"/>
    <property type="project" value="UniProtKB-UniRule"/>
</dbReference>
<evidence type="ECO:0000313" key="4">
    <source>
        <dbReference type="Proteomes" id="UP001157418"/>
    </source>
</evidence>
<evidence type="ECO:0000256" key="1">
    <source>
        <dbReference type="PROSITE-ProRule" id="PRU00176"/>
    </source>
</evidence>
<dbReference type="InterPro" id="IPR000504">
    <property type="entry name" value="RRM_dom"/>
</dbReference>
<dbReference type="PANTHER" id="PTHR34427:SF5">
    <property type="entry name" value="DUF4283 DOMAIN-CONTAINING PROTEIN"/>
    <property type="match status" value="1"/>
</dbReference>
<dbReference type="Proteomes" id="UP001157418">
    <property type="component" value="Unassembled WGS sequence"/>
</dbReference>
<gene>
    <name evidence="3" type="ORF">LVIROSA_LOCUS32117</name>
</gene>
<keyword evidence="4" id="KW-1185">Reference proteome</keyword>
<dbReference type="InterPro" id="IPR035979">
    <property type="entry name" value="RBD_domain_sf"/>
</dbReference>
<dbReference type="AlphaFoldDB" id="A0AAU9P8Q2"/>
<comment type="caution">
    <text evidence="3">The sequence shown here is derived from an EMBL/GenBank/DDBJ whole genome shotgun (WGS) entry which is preliminary data.</text>
</comment>
<protein>
    <recommendedName>
        <fullName evidence="2">RRM domain-containing protein</fullName>
    </recommendedName>
</protein>
<dbReference type="PROSITE" id="PS50102">
    <property type="entry name" value="RRM"/>
    <property type="match status" value="1"/>
</dbReference>
<evidence type="ECO:0000259" key="2">
    <source>
        <dbReference type="PROSITE" id="PS50102"/>
    </source>
</evidence>
<dbReference type="PANTHER" id="PTHR34427">
    <property type="entry name" value="DUF4283 DOMAIN PROTEIN"/>
    <property type="match status" value="1"/>
</dbReference>
<accession>A0AAU9P8Q2</accession>
<dbReference type="EMBL" id="CAKMRJ010005523">
    <property type="protein sequence ID" value="CAH1446424.1"/>
    <property type="molecule type" value="Genomic_DNA"/>
</dbReference>
<dbReference type="CDD" id="cd00590">
    <property type="entry name" value="RRM_SF"/>
    <property type="match status" value="1"/>
</dbReference>
<evidence type="ECO:0000313" key="3">
    <source>
        <dbReference type="EMBL" id="CAH1446424.1"/>
    </source>
</evidence>
<name>A0AAU9P8Q2_9ASTR</name>
<sequence length="305" mass="35767">MKEFWRRKQATTNVRDDTTFFVSDVPDNANKVDLWRRFTKYREISDVYLGTKKRWNGQNFAFVRFRGVCDIPGLEMKLNGITYNGKRLMMNVSRQLRKLAPQKTNKKWNKQPKRAEPKLGLRDHRSYADDHVNYSWLRKTTLIAKAISLSHLGHLPKLLQAKEEQALEIKYIGGLKVLLCFDNSIEARSFLENKQRWANNLKWVKPGESIEQNFERVAWVRIVGLPLILWGYTNFEAICQKFGKIIAPFDDVYHRVDLSCVKIGIITTRRTRINEEAVVATDDHIIKVGVVEFDEDWFPFQFDPS</sequence>
<proteinExistence type="predicted"/>
<reference evidence="3 4" key="1">
    <citation type="submission" date="2022-01" db="EMBL/GenBank/DDBJ databases">
        <authorList>
            <person name="Xiong W."/>
            <person name="Schranz E."/>
        </authorList>
    </citation>
    <scope>NUCLEOTIDE SEQUENCE [LARGE SCALE GENOMIC DNA]</scope>
</reference>
<dbReference type="SUPFAM" id="SSF54928">
    <property type="entry name" value="RNA-binding domain, RBD"/>
    <property type="match status" value="1"/>
</dbReference>
<dbReference type="Gene3D" id="3.30.70.330">
    <property type="match status" value="1"/>
</dbReference>